<dbReference type="Gene3D" id="6.10.140.2220">
    <property type="match status" value="1"/>
</dbReference>
<evidence type="ECO:0000259" key="5">
    <source>
        <dbReference type="PROSITE" id="PS50865"/>
    </source>
</evidence>
<sequence>MLDLRKFKQAKQLFLKVSNEYRESNRPMAARSLYKAATCIVFGSDSDMHPNKFDIRLFREAAMKANEFNEELEEQGIWVQIAEIENVKKPVQDLTRDLPLEGLSKTAKLEVSPINNARIMTLDPENLKGYKSKTNASKNERENQSVGNKCDNCGQTSATMQCPCKNARYCDKVCQKRDWKSHKISCSFSKKSENK</sequence>
<dbReference type="PROSITE" id="PS01360">
    <property type="entry name" value="ZF_MYND_1"/>
    <property type="match status" value="1"/>
</dbReference>
<evidence type="ECO:0000256" key="4">
    <source>
        <dbReference type="PROSITE-ProRule" id="PRU00134"/>
    </source>
</evidence>
<name>A0A397SZ05_9GLOM</name>
<keyword evidence="2 4" id="KW-0863">Zinc-finger</keyword>
<dbReference type="Pfam" id="PF01753">
    <property type="entry name" value="zf-MYND"/>
    <property type="match status" value="1"/>
</dbReference>
<accession>A0A397SZ05</accession>
<evidence type="ECO:0000313" key="7">
    <source>
        <dbReference type="Proteomes" id="UP000265703"/>
    </source>
</evidence>
<dbReference type="InterPro" id="IPR002893">
    <property type="entry name" value="Znf_MYND"/>
</dbReference>
<evidence type="ECO:0000256" key="3">
    <source>
        <dbReference type="ARBA" id="ARBA00022833"/>
    </source>
</evidence>
<keyword evidence="3" id="KW-0862">Zinc</keyword>
<evidence type="ECO:0000256" key="1">
    <source>
        <dbReference type="ARBA" id="ARBA00022723"/>
    </source>
</evidence>
<dbReference type="EMBL" id="QKYT01000202">
    <property type="protein sequence ID" value="RIA89876.1"/>
    <property type="molecule type" value="Genomic_DNA"/>
</dbReference>
<dbReference type="OrthoDB" id="432970at2759"/>
<dbReference type="PROSITE" id="PS50865">
    <property type="entry name" value="ZF_MYND_2"/>
    <property type="match status" value="1"/>
</dbReference>
<dbReference type="SUPFAM" id="SSF144232">
    <property type="entry name" value="HIT/MYND zinc finger-like"/>
    <property type="match status" value="1"/>
</dbReference>
<gene>
    <name evidence="6" type="ORF">C1645_181490</name>
</gene>
<evidence type="ECO:0000313" key="6">
    <source>
        <dbReference type="EMBL" id="RIA89876.1"/>
    </source>
</evidence>
<dbReference type="GO" id="GO:0008270">
    <property type="term" value="F:zinc ion binding"/>
    <property type="evidence" value="ECO:0007669"/>
    <property type="project" value="UniProtKB-KW"/>
</dbReference>
<keyword evidence="1" id="KW-0479">Metal-binding</keyword>
<dbReference type="AlphaFoldDB" id="A0A397SZ05"/>
<reference evidence="6 7" key="1">
    <citation type="submission" date="2018-06" db="EMBL/GenBank/DDBJ databases">
        <title>Comparative genomics reveals the genomic features of Rhizophagus irregularis, R. cerebriforme, R. diaphanum and Gigaspora rosea, and their symbiotic lifestyle signature.</title>
        <authorList>
            <person name="Morin E."/>
            <person name="San Clemente H."/>
            <person name="Chen E.C.H."/>
            <person name="De La Providencia I."/>
            <person name="Hainaut M."/>
            <person name="Kuo A."/>
            <person name="Kohler A."/>
            <person name="Murat C."/>
            <person name="Tang N."/>
            <person name="Roy S."/>
            <person name="Loubradou J."/>
            <person name="Henrissat B."/>
            <person name="Grigoriev I.V."/>
            <person name="Corradi N."/>
            <person name="Roux C."/>
            <person name="Martin F.M."/>
        </authorList>
    </citation>
    <scope>NUCLEOTIDE SEQUENCE [LARGE SCALE GENOMIC DNA]</scope>
    <source>
        <strain evidence="6 7">DAOM 227022</strain>
    </source>
</reference>
<organism evidence="6 7">
    <name type="scientific">Glomus cerebriforme</name>
    <dbReference type="NCBI Taxonomy" id="658196"/>
    <lineage>
        <taxon>Eukaryota</taxon>
        <taxon>Fungi</taxon>
        <taxon>Fungi incertae sedis</taxon>
        <taxon>Mucoromycota</taxon>
        <taxon>Glomeromycotina</taxon>
        <taxon>Glomeromycetes</taxon>
        <taxon>Glomerales</taxon>
        <taxon>Glomeraceae</taxon>
        <taxon>Glomus</taxon>
    </lineage>
</organism>
<proteinExistence type="predicted"/>
<feature type="domain" description="MYND-type" evidence="5">
    <location>
        <begin position="150"/>
        <end position="186"/>
    </location>
</feature>
<dbReference type="Proteomes" id="UP000265703">
    <property type="component" value="Unassembled WGS sequence"/>
</dbReference>
<keyword evidence="7" id="KW-1185">Reference proteome</keyword>
<comment type="caution">
    <text evidence="6">The sequence shown here is derived from an EMBL/GenBank/DDBJ whole genome shotgun (WGS) entry which is preliminary data.</text>
</comment>
<protein>
    <recommendedName>
        <fullName evidence="5">MYND-type domain-containing protein</fullName>
    </recommendedName>
</protein>
<evidence type="ECO:0000256" key="2">
    <source>
        <dbReference type="ARBA" id="ARBA00022771"/>
    </source>
</evidence>